<feature type="region of interest" description="Disordered" evidence="1">
    <location>
        <begin position="256"/>
        <end position="288"/>
    </location>
</feature>
<feature type="region of interest" description="Disordered" evidence="1">
    <location>
        <begin position="130"/>
        <end position="170"/>
    </location>
</feature>
<evidence type="ECO:0000313" key="3">
    <source>
        <dbReference type="Proteomes" id="UP001159405"/>
    </source>
</evidence>
<organism evidence="2 3">
    <name type="scientific">Porites lobata</name>
    <dbReference type="NCBI Taxonomy" id="104759"/>
    <lineage>
        <taxon>Eukaryota</taxon>
        <taxon>Metazoa</taxon>
        <taxon>Cnidaria</taxon>
        <taxon>Anthozoa</taxon>
        <taxon>Hexacorallia</taxon>
        <taxon>Scleractinia</taxon>
        <taxon>Fungiina</taxon>
        <taxon>Poritidae</taxon>
        <taxon>Porites</taxon>
    </lineage>
</organism>
<dbReference type="EMBL" id="CALNXK010000212">
    <property type="protein sequence ID" value="CAH3176416.1"/>
    <property type="molecule type" value="Genomic_DNA"/>
</dbReference>
<feature type="compositionally biased region" description="Polar residues" evidence="1">
    <location>
        <begin position="311"/>
        <end position="325"/>
    </location>
</feature>
<proteinExistence type="predicted"/>
<dbReference type="PANTHER" id="PTHR36867:SF1">
    <property type="entry name" value="RIKEN CDNA 2610318N02 GENE"/>
    <property type="match status" value="1"/>
</dbReference>
<protein>
    <submittedName>
        <fullName evidence="2">Uncharacterized protein</fullName>
    </submittedName>
</protein>
<gene>
    <name evidence="2" type="ORF">PLOB_00018130</name>
</gene>
<sequence>MAELLEEFDQPSPLPVSFCQQIPSEEFDKRSAQNTRDALHDLINHIEAKPEEFYKIVRRKKADNLKLFQYLKVKVLNKLQDDYLEKYFPENQCREELENLMHDMESAFNYAQDGKQTGIRFSRRLAEKRKVERLYTSTPKKPTAPPPPPPPPPIMSADSKGLISPVHPPADTRLTYQQIPRTPSGTFRREEELLQSIRSIPARRKLHDKNSYTEAVQSKPGVNQKRINSSCSSVHLKNSTRCPSIDDLAAARNSLRLTGSSSGSPDDSPYQRYKSRKENEKPKEDNFSMFNMELLQKFRNTYSPSDGRVSPSGQILTNDSGFESP</sequence>
<comment type="caution">
    <text evidence="2">The sequence shown here is derived from an EMBL/GenBank/DDBJ whole genome shotgun (WGS) entry which is preliminary data.</text>
</comment>
<evidence type="ECO:0000313" key="2">
    <source>
        <dbReference type="EMBL" id="CAH3176416.1"/>
    </source>
</evidence>
<feature type="region of interest" description="Disordered" evidence="1">
    <location>
        <begin position="301"/>
        <end position="325"/>
    </location>
</feature>
<feature type="compositionally biased region" description="Low complexity" evidence="1">
    <location>
        <begin position="259"/>
        <end position="268"/>
    </location>
</feature>
<dbReference type="PANTHER" id="PTHR36867">
    <property type="entry name" value="MCG131172, ISOFORM CRA_A"/>
    <property type="match status" value="1"/>
</dbReference>
<dbReference type="Proteomes" id="UP001159405">
    <property type="component" value="Unassembled WGS sequence"/>
</dbReference>
<reference evidence="2 3" key="1">
    <citation type="submission" date="2022-05" db="EMBL/GenBank/DDBJ databases">
        <authorList>
            <consortium name="Genoscope - CEA"/>
            <person name="William W."/>
        </authorList>
    </citation>
    <scope>NUCLEOTIDE SEQUENCE [LARGE SCALE GENOMIC DNA]</scope>
</reference>
<keyword evidence="3" id="KW-1185">Reference proteome</keyword>
<feature type="compositionally biased region" description="Pro residues" evidence="1">
    <location>
        <begin position="142"/>
        <end position="154"/>
    </location>
</feature>
<accession>A0ABN8RB16</accession>
<feature type="region of interest" description="Disordered" evidence="1">
    <location>
        <begin position="201"/>
        <end position="226"/>
    </location>
</feature>
<evidence type="ECO:0000256" key="1">
    <source>
        <dbReference type="SAM" id="MobiDB-lite"/>
    </source>
</evidence>
<feature type="compositionally biased region" description="Basic and acidic residues" evidence="1">
    <location>
        <begin position="276"/>
        <end position="286"/>
    </location>
</feature>
<name>A0ABN8RB16_9CNID</name>